<dbReference type="InterPro" id="IPR000415">
    <property type="entry name" value="Nitroreductase-like"/>
</dbReference>
<evidence type="ECO:0008006" key="3">
    <source>
        <dbReference type="Google" id="ProtNLM"/>
    </source>
</evidence>
<dbReference type="SUPFAM" id="SSF55469">
    <property type="entry name" value="FMN-dependent nitroreductase-like"/>
    <property type="match status" value="1"/>
</dbReference>
<dbReference type="Proteomes" id="UP001373496">
    <property type="component" value="Unassembled WGS sequence"/>
</dbReference>
<protein>
    <recommendedName>
        <fullName evidence="3">Nitroreductase</fullName>
    </recommendedName>
</protein>
<evidence type="ECO:0000313" key="1">
    <source>
        <dbReference type="EMBL" id="MEI4280845.1"/>
    </source>
</evidence>
<reference evidence="1 2" key="1">
    <citation type="submission" date="2024-03" db="EMBL/GenBank/DDBJ databases">
        <title>Draft genome sequence of Klenkia terrae.</title>
        <authorList>
            <person name="Duangmal K."/>
            <person name="Chantavorakit T."/>
        </authorList>
    </citation>
    <scope>NUCLEOTIDE SEQUENCE [LARGE SCALE GENOMIC DNA]</scope>
    <source>
        <strain evidence="1 2">JCM 17786</strain>
    </source>
</reference>
<keyword evidence="2" id="KW-1185">Reference proteome</keyword>
<organism evidence="1 2">
    <name type="scientific">Klenkia terrae</name>
    <dbReference type="NCBI Taxonomy" id="1052259"/>
    <lineage>
        <taxon>Bacteria</taxon>
        <taxon>Bacillati</taxon>
        <taxon>Actinomycetota</taxon>
        <taxon>Actinomycetes</taxon>
        <taxon>Geodermatophilales</taxon>
        <taxon>Geodermatophilaceae</taxon>
        <taxon>Klenkia</taxon>
    </lineage>
</organism>
<dbReference type="EMBL" id="JBAPLV010000030">
    <property type="protein sequence ID" value="MEI4280845.1"/>
    <property type="molecule type" value="Genomic_DNA"/>
</dbReference>
<accession>A0ABU8EDV7</accession>
<comment type="caution">
    <text evidence="1">The sequence shown here is derived from an EMBL/GenBank/DDBJ whole genome shotgun (WGS) entry which is preliminary data.</text>
</comment>
<dbReference type="Gene3D" id="3.40.109.10">
    <property type="entry name" value="NADH Oxidase"/>
    <property type="match status" value="1"/>
</dbReference>
<name>A0ABU8EDV7_9ACTN</name>
<gene>
    <name evidence="1" type="ORF">UXQ13_20385</name>
</gene>
<proteinExistence type="predicted"/>
<dbReference type="RefSeq" id="WP_225235670.1">
    <property type="nucleotide sequence ID" value="NZ_JBAPLV010000030.1"/>
</dbReference>
<sequence length="309" mass="32737">MPGIAPPASSPRRLPRRTSNALRRGVDRARWSPSAEDTQPWWWVLLPDRLELRLDRSRCVDHDPTGLVALAGAGAALCTAEVGAAAVGVAVDVQVLPDPADEALVAVLRPGGQVPDPRLAALDPVVELRHTCREGLVSEDLPWDLAADLTGAAAAHGVQLMVLPQELANRSTQWAGDAAALCPALHGTRRTGAAELARAPARIALVTAGDTASDRVQAGRALQRVLLEATRHGRTGGPVTGPVEVPAVRARAEQELCPGRRLQALVRVGRGTPGPLPGPRRPMVDVLHDHTETWEVPPLHRDPDAGLAR</sequence>
<evidence type="ECO:0000313" key="2">
    <source>
        <dbReference type="Proteomes" id="UP001373496"/>
    </source>
</evidence>